<dbReference type="RefSeq" id="WP_154416919.1">
    <property type="nucleotide sequence ID" value="NZ_VUNS01000002.1"/>
</dbReference>
<dbReference type="EMBL" id="VUNS01000002">
    <property type="protein sequence ID" value="MST95959.1"/>
    <property type="molecule type" value="Genomic_DNA"/>
</dbReference>
<protein>
    <recommendedName>
        <fullName evidence="3">Hemolytic protein HlpA-like protein</fullName>
    </recommendedName>
</protein>
<organism evidence="1 2">
    <name type="scientific">Victivallis lenta</name>
    <dbReference type="NCBI Taxonomy" id="2606640"/>
    <lineage>
        <taxon>Bacteria</taxon>
        <taxon>Pseudomonadati</taxon>
        <taxon>Lentisphaerota</taxon>
        <taxon>Lentisphaeria</taxon>
        <taxon>Victivallales</taxon>
        <taxon>Victivallaceae</taxon>
        <taxon>Victivallis</taxon>
    </lineage>
</organism>
<dbReference type="SUPFAM" id="SSF53448">
    <property type="entry name" value="Nucleotide-diphospho-sugar transferases"/>
    <property type="match status" value="1"/>
</dbReference>
<reference evidence="1 2" key="1">
    <citation type="submission" date="2019-08" db="EMBL/GenBank/DDBJ databases">
        <title>In-depth cultivation of the pig gut microbiome towards novel bacterial diversity and tailored functional studies.</title>
        <authorList>
            <person name="Wylensek D."/>
            <person name="Hitch T.C.A."/>
            <person name="Clavel T."/>
        </authorList>
    </citation>
    <scope>NUCLEOTIDE SEQUENCE [LARGE SCALE GENOMIC DNA]</scope>
    <source>
        <strain evidence="1 2">BBE-744-WT-12</strain>
    </source>
</reference>
<evidence type="ECO:0008006" key="3">
    <source>
        <dbReference type="Google" id="ProtNLM"/>
    </source>
</evidence>
<dbReference type="Gene3D" id="3.90.550.10">
    <property type="entry name" value="Spore Coat Polysaccharide Biosynthesis Protein SpsA, Chain A"/>
    <property type="match status" value="1"/>
</dbReference>
<dbReference type="Proteomes" id="UP000435649">
    <property type="component" value="Unassembled WGS sequence"/>
</dbReference>
<dbReference type="AlphaFoldDB" id="A0A844G096"/>
<evidence type="ECO:0000313" key="1">
    <source>
        <dbReference type="EMBL" id="MST95959.1"/>
    </source>
</evidence>
<accession>A0A844G096</accession>
<keyword evidence="2" id="KW-1185">Reference proteome</keyword>
<evidence type="ECO:0000313" key="2">
    <source>
        <dbReference type="Proteomes" id="UP000435649"/>
    </source>
</evidence>
<comment type="caution">
    <text evidence="1">The sequence shown here is derived from an EMBL/GenBank/DDBJ whole genome shotgun (WGS) entry which is preliminary data.</text>
</comment>
<sequence>MKRTSPETPVLFTVFNRPACTRRVFEAIRRAAPRRLFIACDGPRPERPEEAPLVSQVRGIVAEVDWECEVATLFREENLGCRNAMSSAISWFFSEVEEGIILEDDCLPNPTFFRYCRELLERYRDDERVMNISGVNSLLRGAELGDSYYFSRYPHIWGWASWRRAWRNYSPDMPDYPDFVQSGALAGCFPDPVERKRWREILDKVYRGEPGFNTWDAQWSYAHFKNNALAVTPRNNLVENIGCTPDAMHTAGNPFAELPAVQAEFPLRHPQFPIRNTELDRQTFRHDYANPLWKRIRRRLVNMRRH</sequence>
<name>A0A844G096_9BACT</name>
<gene>
    <name evidence="1" type="ORF">FYJ85_02735</name>
</gene>
<proteinExistence type="predicted"/>
<dbReference type="InterPro" id="IPR029044">
    <property type="entry name" value="Nucleotide-diphossugar_trans"/>
</dbReference>